<evidence type="ECO:0000259" key="6">
    <source>
        <dbReference type="Pfam" id="PF04932"/>
    </source>
</evidence>
<dbReference type="RefSeq" id="WP_353712850.1">
    <property type="nucleotide sequence ID" value="NZ_CP159279.1"/>
</dbReference>
<gene>
    <name evidence="7" type="ORF">ABRP34_08390</name>
</gene>
<name>A0AAU8ETL4_9MICC</name>
<comment type="subcellular location">
    <subcellularLocation>
        <location evidence="1">Membrane</location>
        <topology evidence="1">Multi-pass membrane protein</topology>
    </subcellularLocation>
</comment>
<feature type="transmembrane region" description="Helical" evidence="5">
    <location>
        <begin position="426"/>
        <end position="448"/>
    </location>
</feature>
<keyword evidence="4 5" id="KW-0472">Membrane</keyword>
<sequence length="623" mass="63478">MERAISRLPGASILLMAASLLAFQPGGLFRFVWVKLVVVILAVFAGLLSPVGARLPLAVKAVTAACVLWIAVAMLLSGTPLASISGRWPRYEGLLTLAVYVAVFATGAKVLGGSAGTPRRTLLSLSLAVAGIALFVIAALEGAGLRPLGGAEDVRPGATLGNATDQGLAGVVIAGVLAAQGGPGNTWQGWLCRAGLLAGAGVAVLSGSRGALAALLVVALFAAFTWMAGRSWSPLKIAAGAAAAAAGIAVVVFLVPAARDRLLSAGTVDGRWLLWDRTLGLIADHAVSGVGPSGFVDAFPAYVNGEWARTVGDSFPADSPHSWPLQALAAGGFPLLVLVLALIAVSVIAVIRRLRETPVAPDRRYLTVVLVTVAAYALALLTHFTSIGTTGLVAFLCGGLVGSDVGNPAGAGNRFIPGYAAWKMRAVPRLAGVVLVLAALAVAVPAALAEWPMGAGVRAAAAGNNAGAQQAFVQAQQFRPWDSDTALLAAQAFAGPATAGDQEAARYAVDWGRLATERTPASQEAGTALALGYLYSGDVPAAKDLLDALVADAPYSTALYVHRGVAQFGLGHPAEAIADLEHAASLDPSLETPWRILANIHQRLGHAQEALAASQRADSLVGN</sequence>
<dbReference type="SUPFAM" id="SSF48452">
    <property type="entry name" value="TPR-like"/>
    <property type="match status" value="1"/>
</dbReference>
<protein>
    <submittedName>
        <fullName evidence="7">O-antigen ligase family protein</fullName>
    </submittedName>
</protein>
<dbReference type="AlphaFoldDB" id="A0AAU8ETL4"/>
<evidence type="ECO:0000313" key="7">
    <source>
        <dbReference type="EMBL" id="XCH12979.1"/>
    </source>
</evidence>
<dbReference type="Pfam" id="PF04932">
    <property type="entry name" value="Wzy_C"/>
    <property type="match status" value="1"/>
</dbReference>
<reference evidence="7" key="1">
    <citation type="submission" date="2024-06" db="EMBL/GenBank/DDBJ databases">
        <title>Biodegradation of dimethachlon by Arthrobacter sp. K5: mechanistic insights and ecological implications.</title>
        <authorList>
            <person name="Hu S."/>
            <person name="Lu P."/>
        </authorList>
    </citation>
    <scope>NUCLEOTIDE SEQUENCE</scope>
    <source>
        <strain evidence="7">K5</strain>
    </source>
</reference>
<dbReference type="EMBL" id="CP159279">
    <property type="protein sequence ID" value="XCH12979.1"/>
    <property type="molecule type" value="Genomic_DNA"/>
</dbReference>
<evidence type="ECO:0000256" key="3">
    <source>
        <dbReference type="ARBA" id="ARBA00022989"/>
    </source>
</evidence>
<feature type="transmembrane region" description="Helical" evidence="5">
    <location>
        <begin position="363"/>
        <end position="381"/>
    </location>
</feature>
<accession>A0AAU8ETL4</accession>
<feature type="transmembrane region" description="Helical" evidence="5">
    <location>
        <begin position="32"/>
        <end position="49"/>
    </location>
</feature>
<feature type="transmembrane region" description="Helical" evidence="5">
    <location>
        <begin position="212"/>
        <end position="229"/>
    </location>
</feature>
<feature type="transmembrane region" description="Helical" evidence="5">
    <location>
        <begin position="94"/>
        <end position="111"/>
    </location>
</feature>
<dbReference type="InterPro" id="IPR011990">
    <property type="entry name" value="TPR-like_helical_dom_sf"/>
</dbReference>
<keyword evidence="2 5" id="KW-0812">Transmembrane</keyword>
<feature type="transmembrane region" description="Helical" evidence="5">
    <location>
        <begin position="323"/>
        <end position="351"/>
    </location>
</feature>
<evidence type="ECO:0000256" key="2">
    <source>
        <dbReference type="ARBA" id="ARBA00022692"/>
    </source>
</evidence>
<evidence type="ECO:0000256" key="4">
    <source>
        <dbReference type="ARBA" id="ARBA00023136"/>
    </source>
</evidence>
<feature type="domain" description="O-antigen ligase-related" evidence="6">
    <location>
        <begin position="195"/>
        <end position="340"/>
    </location>
</feature>
<feature type="transmembrane region" description="Helical" evidence="5">
    <location>
        <begin position="235"/>
        <end position="258"/>
    </location>
</feature>
<evidence type="ECO:0000256" key="1">
    <source>
        <dbReference type="ARBA" id="ARBA00004141"/>
    </source>
</evidence>
<keyword evidence="3 5" id="KW-1133">Transmembrane helix</keyword>
<dbReference type="PANTHER" id="PTHR37422">
    <property type="entry name" value="TEICHURONIC ACID BIOSYNTHESIS PROTEIN TUAE"/>
    <property type="match status" value="1"/>
</dbReference>
<dbReference type="InterPro" id="IPR007016">
    <property type="entry name" value="O-antigen_ligase-rel_domated"/>
</dbReference>
<organism evidence="7">
    <name type="scientific">Arthrobacter sp. K5</name>
    <dbReference type="NCBI Taxonomy" id="2839623"/>
    <lineage>
        <taxon>Bacteria</taxon>
        <taxon>Bacillati</taxon>
        <taxon>Actinomycetota</taxon>
        <taxon>Actinomycetes</taxon>
        <taxon>Micrococcales</taxon>
        <taxon>Micrococcaceae</taxon>
        <taxon>Arthrobacter</taxon>
    </lineage>
</organism>
<dbReference type="PANTHER" id="PTHR37422:SF13">
    <property type="entry name" value="LIPOPOLYSACCHARIDE BIOSYNTHESIS PROTEIN PA4999-RELATED"/>
    <property type="match status" value="1"/>
</dbReference>
<dbReference type="InterPro" id="IPR051533">
    <property type="entry name" value="WaaL-like"/>
</dbReference>
<dbReference type="Gene3D" id="1.25.40.10">
    <property type="entry name" value="Tetratricopeptide repeat domain"/>
    <property type="match status" value="1"/>
</dbReference>
<feature type="transmembrane region" description="Helical" evidence="5">
    <location>
        <begin position="123"/>
        <end position="140"/>
    </location>
</feature>
<dbReference type="GO" id="GO:0016020">
    <property type="term" value="C:membrane"/>
    <property type="evidence" value="ECO:0007669"/>
    <property type="project" value="UniProtKB-SubCell"/>
</dbReference>
<dbReference type="GO" id="GO:0016874">
    <property type="term" value="F:ligase activity"/>
    <property type="evidence" value="ECO:0007669"/>
    <property type="project" value="UniProtKB-KW"/>
</dbReference>
<proteinExistence type="predicted"/>
<evidence type="ECO:0000256" key="5">
    <source>
        <dbReference type="SAM" id="Phobius"/>
    </source>
</evidence>
<keyword evidence="7" id="KW-0436">Ligase</keyword>
<feature type="transmembrane region" description="Helical" evidence="5">
    <location>
        <begin position="387"/>
        <end position="405"/>
    </location>
</feature>
<feature type="transmembrane region" description="Helical" evidence="5">
    <location>
        <begin position="61"/>
        <end position="82"/>
    </location>
</feature>